<dbReference type="EMBL" id="JAIWYP010000003">
    <property type="protein sequence ID" value="KAH3859295.1"/>
    <property type="molecule type" value="Genomic_DNA"/>
</dbReference>
<dbReference type="AlphaFoldDB" id="A0A9D4LII1"/>
<organism evidence="1 2">
    <name type="scientific">Dreissena polymorpha</name>
    <name type="common">Zebra mussel</name>
    <name type="synonym">Mytilus polymorpha</name>
    <dbReference type="NCBI Taxonomy" id="45954"/>
    <lineage>
        <taxon>Eukaryota</taxon>
        <taxon>Metazoa</taxon>
        <taxon>Spiralia</taxon>
        <taxon>Lophotrochozoa</taxon>
        <taxon>Mollusca</taxon>
        <taxon>Bivalvia</taxon>
        <taxon>Autobranchia</taxon>
        <taxon>Heteroconchia</taxon>
        <taxon>Euheterodonta</taxon>
        <taxon>Imparidentia</taxon>
        <taxon>Neoheterodontei</taxon>
        <taxon>Myida</taxon>
        <taxon>Dreissenoidea</taxon>
        <taxon>Dreissenidae</taxon>
        <taxon>Dreissena</taxon>
    </lineage>
</organism>
<comment type="caution">
    <text evidence="1">The sequence shown here is derived from an EMBL/GenBank/DDBJ whole genome shotgun (WGS) entry which is preliminary data.</text>
</comment>
<accession>A0A9D4LII1</accession>
<protein>
    <submittedName>
        <fullName evidence="1">Uncharacterized protein</fullName>
    </submittedName>
</protein>
<reference evidence="1" key="2">
    <citation type="submission" date="2020-11" db="EMBL/GenBank/DDBJ databases">
        <authorList>
            <person name="McCartney M.A."/>
            <person name="Auch B."/>
            <person name="Kono T."/>
            <person name="Mallez S."/>
            <person name="Becker A."/>
            <person name="Gohl D.M."/>
            <person name="Silverstein K.A.T."/>
            <person name="Koren S."/>
            <person name="Bechman K.B."/>
            <person name="Herman A."/>
            <person name="Abrahante J.E."/>
            <person name="Garbe J."/>
        </authorList>
    </citation>
    <scope>NUCLEOTIDE SEQUENCE</scope>
    <source>
        <strain evidence="1">Duluth1</strain>
        <tissue evidence="1">Whole animal</tissue>
    </source>
</reference>
<evidence type="ECO:0000313" key="1">
    <source>
        <dbReference type="EMBL" id="KAH3859295.1"/>
    </source>
</evidence>
<proteinExistence type="predicted"/>
<sequence>MILKKAYDGKEMRAFRALYGKNYVESGWLDDVRHCKEGDLHFLKATVSPNQPGVGRSEYQSWAAVSDAGIVTGQ</sequence>
<gene>
    <name evidence="1" type="ORF">DPMN_102013</name>
</gene>
<evidence type="ECO:0000313" key="2">
    <source>
        <dbReference type="Proteomes" id="UP000828390"/>
    </source>
</evidence>
<reference evidence="1" key="1">
    <citation type="journal article" date="2019" name="bioRxiv">
        <title>The Genome of the Zebra Mussel, Dreissena polymorpha: A Resource for Invasive Species Research.</title>
        <authorList>
            <person name="McCartney M.A."/>
            <person name="Auch B."/>
            <person name="Kono T."/>
            <person name="Mallez S."/>
            <person name="Zhang Y."/>
            <person name="Obille A."/>
            <person name="Becker A."/>
            <person name="Abrahante J.E."/>
            <person name="Garbe J."/>
            <person name="Badalamenti J.P."/>
            <person name="Herman A."/>
            <person name="Mangelson H."/>
            <person name="Liachko I."/>
            <person name="Sullivan S."/>
            <person name="Sone E.D."/>
            <person name="Koren S."/>
            <person name="Silverstein K.A.T."/>
            <person name="Beckman K.B."/>
            <person name="Gohl D.M."/>
        </authorList>
    </citation>
    <scope>NUCLEOTIDE SEQUENCE</scope>
    <source>
        <strain evidence="1">Duluth1</strain>
        <tissue evidence="1">Whole animal</tissue>
    </source>
</reference>
<keyword evidence="2" id="KW-1185">Reference proteome</keyword>
<dbReference type="Proteomes" id="UP000828390">
    <property type="component" value="Unassembled WGS sequence"/>
</dbReference>
<name>A0A9D4LII1_DREPO</name>